<feature type="transmembrane region" description="Helical" evidence="1">
    <location>
        <begin position="6"/>
        <end position="23"/>
    </location>
</feature>
<reference evidence="2 5" key="2">
    <citation type="submission" date="2024-11" db="EMBL/GenBank/DDBJ databases">
        <title>Identification and Characterization of a Novel Fosfomycin Bacillithiol Transferase FosB8 in Paenibacillus illinoisensis.</title>
        <authorList>
            <person name="Lu W."/>
        </authorList>
    </citation>
    <scope>NUCLEOTIDE SEQUENCE [LARGE SCALE GENOMIC DNA]</scope>
    <source>
        <strain evidence="2 5">WP77</strain>
    </source>
</reference>
<accession>A0A2W0CAL1</accession>
<evidence type="ECO:0000313" key="5">
    <source>
        <dbReference type="Proteomes" id="UP001618531"/>
    </source>
</evidence>
<dbReference type="AlphaFoldDB" id="A0A2W0CAL1"/>
<protein>
    <submittedName>
        <fullName evidence="3">Uncharacterized protein</fullName>
    </submittedName>
</protein>
<evidence type="ECO:0000313" key="3">
    <source>
        <dbReference type="EMBL" id="PYY29207.1"/>
    </source>
</evidence>
<dbReference type="Proteomes" id="UP000247459">
    <property type="component" value="Unassembled WGS sequence"/>
</dbReference>
<comment type="caution">
    <text evidence="3">The sequence shown here is derived from an EMBL/GenBank/DDBJ whole genome shotgun (WGS) entry which is preliminary data.</text>
</comment>
<organism evidence="3 4">
    <name type="scientific">Paenibacillus illinoisensis</name>
    <dbReference type="NCBI Taxonomy" id="59845"/>
    <lineage>
        <taxon>Bacteria</taxon>
        <taxon>Bacillati</taxon>
        <taxon>Bacillota</taxon>
        <taxon>Bacilli</taxon>
        <taxon>Bacillales</taxon>
        <taxon>Paenibacillaceae</taxon>
        <taxon>Paenibacillus</taxon>
    </lineage>
</organism>
<name>A0A2W0CAL1_9BACL</name>
<dbReference type="Proteomes" id="UP001618531">
    <property type="component" value="Unassembled WGS sequence"/>
</dbReference>
<evidence type="ECO:0000256" key="1">
    <source>
        <dbReference type="SAM" id="Phobius"/>
    </source>
</evidence>
<proteinExistence type="predicted"/>
<dbReference type="RefSeq" id="WP_176476095.1">
    <property type="nucleotide sequence ID" value="NZ_JAXBDC010000004.1"/>
</dbReference>
<keyword evidence="1" id="KW-0472">Membrane</keyword>
<keyword evidence="5" id="KW-1185">Reference proteome</keyword>
<gene>
    <name evidence="2" type="ORF">ACINKY_23330</name>
    <name evidence="3" type="ORF">PIL02S_02151</name>
</gene>
<keyword evidence="1" id="KW-1133">Transmembrane helix</keyword>
<sequence>MNKKNIFIYVLLAFALSITLTVLSRQTDERSELLNGTPASETSWLHLNTQP</sequence>
<evidence type="ECO:0000313" key="4">
    <source>
        <dbReference type="Proteomes" id="UP000247459"/>
    </source>
</evidence>
<reference evidence="3 4" key="1">
    <citation type="submission" date="2018-01" db="EMBL/GenBank/DDBJ databases">
        <title>Genome sequence of the PGP bacterium Paenibacillus illinoisensis E3.</title>
        <authorList>
            <person name="Rolli E."/>
            <person name="Marasco R."/>
            <person name="Bessem C."/>
            <person name="Michoud G."/>
            <person name="Gaiarsa S."/>
            <person name="Borin S."/>
            <person name="Daffonchio D."/>
        </authorList>
    </citation>
    <scope>NUCLEOTIDE SEQUENCE [LARGE SCALE GENOMIC DNA]</scope>
    <source>
        <strain evidence="3 4">E3</strain>
    </source>
</reference>
<dbReference type="EMBL" id="JBIYSL010000005">
    <property type="protein sequence ID" value="MFK0525145.1"/>
    <property type="molecule type" value="Genomic_DNA"/>
</dbReference>
<dbReference type="EMBL" id="PRLG01000018">
    <property type="protein sequence ID" value="PYY29207.1"/>
    <property type="molecule type" value="Genomic_DNA"/>
</dbReference>
<evidence type="ECO:0000313" key="2">
    <source>
        <dbReference type="EMBL" id="MFK0525145.1"/>
    </source>
</evidence>
<keyword evidence="1" id="KW-0812">Transmembrane</keyword>